<accession>A0A5C2SNL1</accession>
<feature type="compositionally biased region" description="Polar residues" evidence="1">
    <location>
        <begin position="140"/>
        <end position="152"/>
    </location>
</feature>
<feature type="compositionally biased region" description="Low complexity" evidence="1">
    <location>
        <begin position="42"/>
        <end position="56"/>
    </location>
</feature>
<evidence type="ECO:0000313" key="2">
    <source>
        <dbReference type="EMBL" id="RPD63046.1"/>
    </source>
</evidence>
<dbReference type="EMBL" id="ML122257">
    <property type="protein sequence ID" value="RPD63046.1"/>
    <property type="molecule type" value="Genomic_DNA"/>
</dbReference>
<feature type="compositionally biased region" description="Low complexity" evidence="1">
    <location>
        <begin position="12"/>
        <end position="26"/>
    </location>
</feature>
<feature type="region of interest" description="Disordered" evidence="1">
    <location>
        <begin position="113"/>
        <end position="241"/>
    </location>
</feature>
<feature type="compositionally biased region" description="Low complexity" evidence="1">
    <location>
        <begin position="742"/>
        <end position="754"/>
    </location>
</feature>
<feature type="compositionally biased region" description="Polar residues" evidence="1">
    <location>
        <begin position="565"/>
        <end position="584"/>
    </location>
</feature>
<dbReference type="STRING" id="1328759.A0A5C2SNL1"/>
<feature type="compositionally biased region" description="Low complexity" evidence="1">
    <location>
        <begin position="115"/>
        <end position="127"/>
    </location>
</feature>
<gene>
    <name evidence="2" type="ORF">L227DRAFT_572900</name>
</gene>
<dbReference type="AlphaFoldDB" id="A0A5C2SNL1"/>
<feature type="compositionally biased region" description="Basic and acidic residues" evidence="1">
    <location>
        <begin position="794"/>
        <end position="819"/>
    </location>
</feature>
<sequence>MLLSNPNRKSFALSLNLPLSRASSSSRSKDHHKSPHSPMRDSFPSPHSPLVPSSLHLKPEQPILPISLADGLDPSEKMKLLRKTRKLSRILGEVPIPVSMEEANDMRLTGLLEEPSTSASSSSQSSPAGPPPGIERKGSLNIQRSATVSHNTSARKDRVQRTRSLASLRPSLTIPPEACTTRPSPLSPVAFPHTQTLPPLPASPISPTRVSGDSGKETIGPSRRDSLMSVSSRQRLDSTASSILIPERTPEQLQRARAAKLARQLGEHIPPDVLLRASSPMPRSPLASPSVMSFADASREIQEPQAPARRASSTKRANHDRPHPRRRLSLDVRTLVRGSDTRTDAPYPAERLKHHVLHKKSNSSGQLKRRRPNTAGAVVETVIRPPRAVQDSDAEPDLDDDLERPLTVEKQRALNVRRARKMNQMFGNDPPPALYQITNIRPSAQGADESVSLALAITDRRRDSRATFVSIATTFSAPEFDGDGRPKSEGGSSGENISPLIFADAESVPPSGQQTPYTGASVEGDDESVLLPYLNSKNGSHTEHTDLRPASLLELPLSSPSQQSIGNASTASIPQSTAPSQHSATPLRYPARTSFRASPPPFLNMFHWGESTTAPLSPPEASSPLSGPKSASETSPTDPLFRMRRMRAAKLSRFFGVGLHDITDMLVTEDAAPEVPITSSSKPLPPVPVPIPPVPPVPSLYSSYRTDSAETIPTPSSPTSVRPFASPNVPPPEEPRSRKSSGRSSGRRSQSATRGGRRGQAQMQPPTPTKSTSSGERVERNPPTPTKSTFSNPSKERISTSGNDRADRDRTERTDRNRSNSEPAVTSQPAYSRGFSTTVEVAAETRGKYFNFRENRRSKQTRELEMHAAIKQLRKIK</sequence>
<feature type="region of interest" description="Disordered" evidence="1">
    <location>
        <begin position="274"/>
        <end position="378"/>
    </location>
</feature>
<reference evidence="2" key="1">
    <citation type="journal article" date="2018" name="Genome Biol. Evol.">
        <title>Genomics and development of Lentinus tigrinus, a white-rot wood-decaying mushroom with dimorphic fruiting bodies.</title>
        <authorList>
            <person name="Wu B."/>
            <person name="Xu Z."/>
            <person name="Knudson A."/>
            <person name="Carlson A."/>
            <person name="Chen N."/>
            <person name="Kovaka S."/>
            <person name="LaButti K."/>
            <person name="Lipzen A."/>
            <person name="Pennachio C."/>
            <person name="Riley R."/>
            <person name="Schakwitz W."/>
            <person name="Umezawa K."/>
            <person name="Ohm R.A."/>
            <person name="Grigoriev I.V."/>
            <person name="Nagy L.G."/>
            <person name="Gibbons J."/>
            <person name="Hibbett D."/>
        </authorList>
    </citation>
    <scope>NUCLEOTIDE SEQUENCE [LARGE SCALE GENOMIC DNA]</scope>
    <source>
        <strain evidence="2">ALCF2SS1-6</strain>
    </source>
</reference>
<proteinExistence type="predicted"/>
<dbReference type="Proteomes" id="UP000313359">
    <property type="component" value="Unassembled WGS sequence"/>
</dbReference>
<feature type="compositionally biased region" description="Basic residues" evidence="1">
    <location>
        <begin position="352"/>
        <end position="372"/>
    </location>
</feature>
<feature type="region of interest" description="Disordered" evidence="1">
    <location>
        <begin position="557"/>
        <end position="587"/>
    </location>
</feature>
<feature type="region of interest" description="Disordered" evidence="1">
    <location>
        <begin position="1"/>
        <end position="56"/>
    </location>
</feature>
<feature type="compositionally biased region" description="Basic residues" evidence="1">
    <location>
        <begin position="312"/>
        <end position="327"/>
    </location>
</feature>
<organism evidence="2 3">
    <name type="scientific">Lentinus tigrinus ALCF2SS1-6</name>
    <dbReference type="NCBI Taxonomy" id="1328759"/>
    <lineage>
        <taxon>Eukaryota</taxon>
        <taxon>Fungi</taxon>
        <taxon>Dikarya</taxon>
        <taxon>Basidiomycota</taxon>
        <taxon>Agaricomycotina</taxon>
        <taxon>Agaricomycetes</taxon>
        <taxon>Polyporales</taxon>
        <taxon>Polyporaceae</taxon>
        <taxon>Lentinus</taxon>
    </lineage>
</organism>
<feature type="compositionally biased region" description="Low complexity" evidence="1">
    <location>
        <begin position="611"/>
        <end position="628"/>
    </location>
</feature>
<evidence type="ECO:0000256" key="1">
    <source>
        <dbReference type="SAM" id="MobiDB-lite"/>
    </source>
</evidence>
<evidence type="ECO:0000313" key="3">
    <source>
        <dbReference type="Proteomes" id="UP000313359"/>
    </source>
</evidence>
<feature type="compositionally biased region" description="Polar residues" evidence="1">
    <location>
        <begin position="228"/>
        <end position="241"/>
    </location>
</feature>
<feature type="region of interest" description="Disordered" evidence="1">
    <location>
        <begin position="476"/>
        <end position="497"/>
    </location>
</feature>
<feature type="compositionally biased region" description="Polar residues" evidence="1">
    <location>
        <begin position="701"/>
        <end position="720"/>
    </location>
</feature>
<feature type="compositionally biased region" description="Polar residues" evidence="1">
    <location>
        <begin position="761"/>
        <end position="775"/>
    </location>
</feature>
<keyword evidence="3" id="KW-1185">Reference proteome</keyword>
<feature type="compositionally biased region" description="Polar residues" evidence="1">
    <location>
        <begin position="820"/>
        <end position="836"/>
    </location>
</feature>
<name>A0A5C2SNL1_9APHY</name>
<dbReference type="OrthoDB" id="3269550at2759"/>
<protein>
    <submittedName>
        <fullName evidence="2">Uncharacterized protein</fullName>
    </submittedName>
</protein>
<feature type="region of interest" description="Disordered" evidence="1">
    <location>
        <begin position="609"/>
        <end position="641"/>
    </location>
</feature>
<feature type="region of interest" description="Disordered" evidence="1">
    <location>
        <begin position="701"/>
        <end position="836"/>
    </location>
</feature>